<gene>
    <name evidence="1" type="ORF">FA95DRAFT_347673</name>
</gene>
<evidence type="ECO:0000313" key="2">
    <source>
        <dbReference type="Proteomes" id="UP000814033"/>
    </source>
</evidence>
<name>A0ACB8RIM9_9AGAM</name>
<proteinExistence type="predicted"/>
<accession>A0ACB8RIM9</accession>
<evidence type="ECO:0000313" key="1">
    <source>
        <dbReference type="EMBL" id="KAI0043767.1"/>
    </source>
</evidence>
<protein>
    <submittedName>
        <fullName evidence="1">Uncharacterized protein</fullName>
    </submittedName>
</protein>
<keyword evidence="2" id="KW-1185">Reference proteome</keyword>
<reference evidence="1" key="1">
    <citation type="submission" date="2021-02" db="EMBL/GenBank/DDBJ databases">
        <authorList>
            <consortium name="DOE Joint Genome Institute"/>
            <person name="Ahrendt S."/>
            <person name="Looney B.P."/>
            <person name="Miyauchi S."/>
            <person name="Morin E."/>
            <person name="Drula E."/>
            <person name="Courty P.E."/>
            <person name="Chicoki N."/>
            <person name="Fauchery L."/>
            <person name="Kohler A."/>
            <person name="Kuo A."/>
            <person name="Labutti K."/>
            <person name="Pangilinan J."/>
            <person name="Lipzen A."/>
            <person name="Riley R."/>
            <person name="Andreopoulos W."/>
            <person name="He G."/>
            <person name="Johnson J."/>
            <person name="Barry K.W."/>
            <person name="Grigoriev I.V."/>
            <person name="Nagy L."/>
            <person name="Hibbett D."/>
            <person name="Henrissat B."/>
            <person name="Matheny P.B."/>
            <person name="Labbe J."/>
            <person name="Martin F."/>
        </authorList>
    </citation>
    <scope>NUCLEOTIDE SEQUENCE</scope>
    <source>
        <strain evidence="1">FP105234-sp</strain>
    </source>
</reference>
<organism evidence="1 2">
    <name type="scientific">Auriscalpium vulgare</name>
    <dbReference type="NCBI Taxonomy" id="40419"/>
    <lineage>
        <taxon>Eukaryota</taxon>
        <taxon>Fungi</taxon>
        <taxon>Dikarya</taxon>
        <taxon>Basidiomycota</taxon>
        <taxon>Agaricomycotina</taxon>
        <taxon>Agaricomycetes</taxon>
        <taxon>Russulales</taxon>
        <taxon>Auriscalpiaceae</taxon>
        <taxon>Auriscalpium</taxon>
    </lineage>
</organism>
<reference evidence="1" key="2">
    <citation type="journal article" date="2022" name="New Phytol.">
        <title>Evolutionary transition to the ectomycorrhizal habit in the genomes of a hyperdiverse lineage of mushroom-forming fungi.</title>
        <authorList>
            <person name="Looney B."/>
            <person name="Miyauchi S."/>
            <person name="Morin E."/>
            <person name="Drula E."/>
            <person name="Courty P.E."/>
            <person name="Kohler A."/>
            <person name="Kuo A."/>
            <person name="LaButti K."/>
            <person name="Pangilinan J."/>
            <person name="Lipzen A."/>
            <person name="Riley R."/>
            <person name="Andreopoulos W."/>
            <person name="He G."/>
            <person name="Johnson J."/>
            <person name="Nolan M."/>
            <person name="Tritt A."/>
            <person name="Barry K.W."/>
            <person name="Grigoriev I.V."/>
            <person name="Nagy L.G."/>
            <person name="Hibbett D."/>
            <person name="Henrissat B."/>
            <person name="Matheny P.B."/>
            <person name="Labbe J."/>
            <person name="Martin F.M."/>
        </authorList>
    </citation>
    <scope>NUCLEOTIDE SEQUENCE</scope>
    <source>
        <strain evidence="1">FP105234-sp</strain>
    </source>
</reference>
<sequence length="136" mass="15188">MEVDSRARSTVVEVAARTANRRVQASASLKACAPDAYYYVQYVRSTPHLRRCVRISILPCTDGARSNDAPVLPRPSRPRQHQLWLATQRRPRLCGEAPWSVRVSSSISAAPGTQHYLHKPARASSHLGRVTRRTTC</sequence>
<comment type="caution">
    <text evidence="1">The sequence shown here is derived from an EMBL/GenBank/DDBJ whole genome shotgun (WGS) entry which is preliminary data.</text>
</comment>
<dbReference type="EMBL" id="MU276005">
    <property type="protein sequence ID" value="KAI0043767.1"/>
    <property type="molecule type" value="Genomic_DNA"/>
</dbReference>
<dbReference type="Proteomes" id="UP000814033">
    <property type="component" value="Unassembled WGS sequence"/>
</dbReference>